<proteinExistence type="predicted"/>
<evidence type="ECO:0000313" key="1">
    <source>
        <dbReference type="EMBL" id="MPC92483.1"/>
    </source>
</evidence>
<sequence>MRNRNNAYVTSDSLRPLYHHGANTELRHALHLSAYAATSGQLRHRYCDECGGHHVSGFLMTVTRPTRVTFRRPSH</sequence>
<organism evidence="1 2">
    <name type="scientific">Portunus trituberculatus</name>
    <name type="common">Swimming crab</name>
    <name type="synonym">Neptunus trituberculatus</name>
    <dbReference type="NCBI Taxonomy" id="210409"/>
    <lineage>
        <taxon>Eukaryota</taxon>
        <taxon>Metazoa</taxon>
        <taxon>Ecdysozoa</taxon>
        <taxon>Arthropoda</taxon>
        <taxon>Crustacea</taxon>
        <taxon>Multicrustacea</taxon>
        <taxon>Malacostraca</taxon>
        <taxon>Eumalacostraca</taxon>
        <taxon>Eucarida</taxon>
        <taxon>Decapoda</taxon>
        <taxon>Pleocyemata</taxon>
        <taxon>Brachyura</taxon>
        <taxon>Eubrachyura</taxon>
        <taxon>Portunoidea</taxon>
        <taxon>Portunidae</taxon>
        <taxon>Portuninae</taxon>
        <taxon>Portunus</taxon>
    </lineage>
</organism>
<reference evidence="1 2" key="1">
    <citation type="submission" date="2019-05" db="EMBL/GenBank/DDBJ databases">
        <title>Another draft genome of Portunus trituberculatus and its Hox gene families provides insights of decapod evolution.</title>
        <authorList>
            <person name="Jeong J.-H."/>
            <person name="Song I."/>
            <person name="Kim S."/>
            <person name="Choi T."/>
            <person name="Kim D."/>
            <person name="Ryu S."/>
            <person name="Kim W."/>
        </authorList>
    </citation>
    <scope>NUCLEOTIDE SEQUENCE [LARGE SCALE GENOMIC DNA]</scope>
    <source>
        <tissue evidence="1">Muscle</tissue>
    </source>
</reference>
<evidence type="ECO:0000313" key="2">
    <source>
        <dbReference type="Proteomes" id="UP000324222"/>
    </source>
</evidence>
<dbReference type="AlphaFoldDB" id="A0A5B7JDQ9"/>
<protein>
    <submittedName>
        <fullName evidence="1">Uncharacterized protein</fullName>
    </submittedName>
</protein>
<accession>A0A5B7JDQ9</accession>
<comment type="caution">
    <text evidence="1">The sequence shown here is derived from an EMBL/GenBank/DDBJ whole genome shotgun (WGS) entry which is preliminary data.</text>
</comment>
<dbReference type="EMBL" id="VSRR010091417">
    <property type="protein sequence ID" value="MPC92483.1"/>
    <property type="molecule type" value="Genomic_DNA"/>
</dbReference>
<gene>
    <name evidence="1" type="ORF">E2C01_087573</name>
</gene>
<name>A0A5B7JDQ9_PORTR</name>
<keyword evidence="2" id="KW-1185">Reference proteome</keyword>
<dbReference type="Proteomes" id="UP000324222">
    <property type="component" value="Unassembled WGS sequence"/>
</dbReference>